<evidence type="ECO:0000256" key="1">
    <source>
        <dbReference type="ARBA" id="ARBA00022723"/>
    </source>
</evidence>
<dbReference type="GO" id="GO:0005634">
    <property type="term" value="C:nucleus"/>
    <property type="evidence" value="ECO:0007669"/>
    <property type="project" value="TreeGrafter"/>
</dbReference>
<dbReference type="PROSITE" id="PS50157">
    <property type="entry name" value="ZINC_FINGER_C2H2_2"/>
    <property type="match status" value="3"/>
</dbReference>
<protein>
    <recommendedName>
        <fullName evidence="7">C2H2-type domain-containing protein</fullName>
    </recommendedName>
</protein>
<feature type="non-terminal residue" evidence="8">
    <location>
        <position position="755"/>
    </location>
</feature>
<dbReference type="InterPro" id="IPR036236">
    <property type="entry name" value="Znf_C2H2_sf"/>
</dbReference>
<dbReference type="SUPFAM" id="SSF57667">
    <property type="entry name" value="beta-beta-alpha zinc fingers"/>
    <property type="match status" value="3"/>
</dbReference>
<dbReference type="SMART" id="SM00355">
    <property type="entry name" value="ZnF_C2H2"/>
    <property type="match status" value="6"/>
</dbReference>
<keyword evidence="9" id="KW-1185">Reference proteome</keyword>
<dbReference type="GO" id="GO:0008270">
    <property type="term" value="F:zinc ion binding"/>
    <property type="evidence" value="ECO:0007669"/>
    <property type="project" value="UniProtKB-KW"/>
</dbReference>
<organism evidence="8 9">
    <name type="scientific">Halocaridina rubra</name>
    <name type="common">Hawaiian red shrimp</name>
    <dbReference type="NCBI Taxonomy" id="373956"/>
    <lineage>
        <taxon>Eukaryota</taxon>
        <taxon>Metazoa</taxon>
        <taxon>Ecdysozoa</taxon>
        <taxon>Arthropoda</taxon>
        <taxon>Crustacea</taxon>
        <taxon>Multicrustacea</taxon>
        <taxon>Malacostraca</taxon>
        <taxon>Eumalacostraca</taxon>
        <taxon>Eucarida</taxon>
        <taxon>Decapoda</taxon>
        <taxon>Pleocyemata</taxon>
        <taxon>Caridea</taxon>
        <taxon>Atyoidea</taxon>
        <taxon>Atyidae</taxon>
        <taxon>Halocaridina</taxon>
    </lineage>
</organism>
<dbReference type="PANTHER" id="PTHR24393">
    <property type="entry name" value="ZINC FINGER PROTEIN"/>
    <property type="match status" value="1"/>
</dbReference>
<dbReference type="Proteomes" id="UP001381693">
    <property type="component" value="Unassembled WGS sequence"/>
</dbReference>
<gene>
    <name evidence="8" type="ORF">SK128_008260</name>
</gene>
<evidence type="ECO:0000256" key="4">
    <source>
        <dbReference type="ARBA" id="ARBA00022833"/>
    </source>
</evidence>
<keyword evidence="2" id="KW-0677">Repeat</keyword>
<keyword evidence="5" id="KW-0539">Nucleus</keyword>
<keyword evidence="4" id="KW-0862">Zinc</keyword>
<name>A0AAN8X182_HALRR</name>
<feature type="domain" description="C2H2-type" evidence="7">
    <location>
        <begin position="409"/>
        <end position="437"/>
    </location>
</feature>
<accession>A0AAN8X182</accession>
<keyword evidence="3 6" id="KW-0863">Zinc-finger</keyword>
<feature type="domain" description="C2H2-type" evidence="7">
    <location>
        <begin position="355"/>
        <end position="378"/>
    </location>
</feature>
<dbReference type="GO" id="GO:0000978">
    <property type="term" value="F:RNA polymerase II cis-regulatory region sequence-specific DNA binding"/>
    <property type="evidence" value="ECO:0007669"/>
    <property type="project" value="TreeGrafter"/>
</dbReference>
<evidence type="ECO:0000259" key="7">
    <source>
        <dbReference type="PROSITE" id="PS50157"/>
    </source>
</evidence>
<keyword evidence="1" id="KW-0479">Metal-binding</keyword>
<evidence type="ECO:0000256" key="2">
    <source>
        <dbReference type="ARBA" id="ARBA00022737"/>
    </source>
</evidence>
<dbReference type="Gene3D" id="3.30.160.60">
    <property type="entry name" value="Classic Zinc Finger"/>
    <property type="match status" value="3"/>
</dbReference>
<comment type="caution">
    <text evidence="8">The sequence shown here is derived from an EMBL/GenBank/DDBJ whole genome shotgun (WGS) entry which is preliminary data.</text>
</comment>
<dbReference type="GO" id="GO:0001228">
    <property type="term" value="F:DNA-binding transcription activator activity, RNA polymerase II-specific"/>
    <property type="evidence" value="ECO:0007669"/>
    <property type="project" value="TreeGrafter"/>
</dbReference>
<dbReference type="PROSITE" id="PS00028">
    <property type="entry name" value="ZINC_FINGER_C2H2_1"/>
    <property type="match status" value="3"/>
</dbReference>
<feature type="domain" description="C2H2-type" evidence="7">
    <location>
        <begin position="458"/>
        <end position="485"/>
    </location>
</feature>
<dbReference type="InterPro" id="IPR013087">
    <property type="entry name" value="Znf_C2H2_type"/>
</dbReference>
<dbReference type="EMBL" id="JAXCGZ010009846">
    <property type="protein sequence ID" value="KAK7076111.1"/>
    <property type="molecule type" value="Genomic_DNA"/>
</dbReference>
<evidence type="ECO:0000256" key="6">
    <source>
        <dbReference type="PROSITE-ProRule" id="PRU00042"/>
    </source>
</evidence>
<evidence type="ECO:0000256" key="3">
    <source>
        <dbReference type="ARBA" id="ARBA00022771"/>
    </source>
</evidence>
<proteinExistence type="predicted"/>
<dbReference type="AlphaFoldDB" id="A0AAN8X182"/>
<evidence type="ECO:0000313" key="8">
    <source>
        <dbReference type="EMBL" id="KAK7076111.1"/>
    </source>
</evidence>
<evidence type="ECO:0000256" key="5">
    <source>
        <dbReference type="ARBA" id="ARBA00023242"/>
    </source>
</evidence>
<evidence type="ECO:0000313" key="9">
    <source>
        <dbReference type="Proteomes" id="UP001381693"/>
    </source>
</evidence>
<dbReference type="PANTHER" id="PTHR24393:SF34">
    <property type="entry name" value="PR_SET DOMAIN 13"/>
    <property type="match status" value="1"/>
</dbReference>
<sequence>MLNHISVNHPEVLNEVNHCLSEFSSLAPVEDTHSQMNVEVCESIESYITTDPARLNINRDESHSKLVAENGYAQSYNNESGKLEKKEYYKKKLGRPRKGDKVEVGDVTEERNFIKEGNGIICTNCQKFFLKHRQYDKHRCSIWKESFHITCRDNFTNMGTSGSLVFNPHQDEQDFTFNFTKDSSEDEWKVSKRYKPKVNVKPRGIDRRKRGRPSKVELMCSKSVSYTVTEGNQKVMNCNTSVSSEKKDCPTGELSKAITERDIAGHTTEANPPLLSSIPTLPVFSNAKQQERLHKWISQTELSFVDSIIDKVCSSKGDPNNQEVEMYRCQECKILFRSLLACRRHCAKHMARKAFTCPDCDFATSNVGVLYSHYRNHTQNLYACNKCDYRARIKAHYRDHLETHNPSRYICSLCHRPYSTSNSLRSHIYLYHANKDGMKYLWNLRKKSEFLNSKNMFYQCPMCRKIFSERSSAKRHLASHGIGPPKSFVKCEVCDFETLSSETLKKHIKRKHKVVYICCMCQQPQITSSALQHHQKSPPCISAYSAKSFKQSVLLSFTTPEVFADLFTNKRIGPILQEAVKNVTVKEPENVLLQNGLAKQMLEVNYSQIYNLLRDKIEYNRYSRVTSHGDVVTRKIIIGTSCNDANNQQGCHQIIPWDPKQHIEKCIQHEQSFDQTICKSNVTMPDHVLNQRSLVYALKSDQKAVMLDRKNQNSSGPSPIYIQNEDPMPDVSDQRVVVISNVGEEQTVVVEDGHM</sequence>
<reference evidence="8 9" key="1">
    <citation type="submission" date="2023-11" db="EMBL/GenBank/DDBJ databases">
        <title>Halocaridina rubra genome assembly.</title>
        <authorList>
            <person name="Smith C."/>
        </authorList>
    </citation>
    <scope>NUCLEOTIDE SEQUENCE [LARGE SCALE GENOMIC DNA]</scope>
    <source>
        <strain evidence="8">EP-1</strain>
        <tissue evidence="8">Whole</tissue>
    </source>
</reference>
<dbReference type="Pfam" id="PF00096">
    <property type="entry name" value="zf-C2H2"/>
    <property type="match status" value="1"/>
</dbReference>